<dbReference type="RefSeq" id="XP_038073529.1">
    <property type="nucleotide sequence ID" value="XM_038217601.1"/>
</dbReference>
<sequence length="424" mass="46211">MQQPQGSYPPQSGGYQQGGAPQGYPQPQGQGGGYPQPQGQGGGYPQPQGQSGGINTSATQPPAAATAPPSDNMDAIAGYGNFGAPLAPPSYDQSMMEPPQRSDLPNMPTVTVEQAREALLSHVAENCCYGKKAAQEMVFNDISHSSAFHYKLETFTEKRTTAWASEPFKGQMVDGPANGPAPGPWDMQCNPPAKFKNHKTAVEVPHTASVKPCHDCVGIGRKRCHSCHGDGNIHCHHCNGSGHVHSPLLHDDDHHGHHHHDNHVECTWCHGTGHQKCKTCHGHGQVTCGSCAGAGNLKVFIKLTIEWFNHLSDSIVERTSLPDELIRGVTGEVAFTEEQPRVWPINHFPDQTINQASKQLVQQHTTGFPLERIISQRHSVRVIPVAQAMYKWKETQGNFFVYGFEHKVHAPDYPQQCCCGCTII</sequence>
<dbReference type="Proteomes" id="UP000887568">
    <property type="component" value="Unplaced"/>
</dbReference>
<evidence type="ECO:0008006" key="4">
    <source>
        <dbReference type="Google" id="ProtNLM"/>
    </source>
</evidence>
<dbReference type="EnsemblMetazoa" id="XM_038217687.1">
    <property type="protein sequence ID" value="XP_038073615.1"/>
    <property type="gene ID" value="LOC119741788"/>
</dbReference>
<dbReference type="PANTHER" id="PTHR48465:SF1">
    <property type="entry name" value="PROTEIN SSUH2 HOMOLOG"/>
    <property type="match status" value="1"/>
</dbReference>
<dbReference type="OrthoDB" id="3355217at2759"/>
<reference evidence="2" key="1">
    <citation type="submission" date="2022-11" db="UniProtKB">
        <authorList>
            <consortium name="EnsemblMetazoa"/>
        </authorList>
    </citation>
    <scope>IDENTIFICATION</scope>
</reference>
<dbReference type="RefSeq" id="XP_038073615.1">
    <property type="nucleotide sequence ID" value="XM_038217687.1"/>
</dbReference>
<feature type="compositionally biased region" description="Low complexity" evidence="1">
    <location>
        <begin position="56"/>
        <end position="70"/>
    </location>
</feature>
<dbReference type="AlphaFoldDB" id="A0A914BBV6"/>
<dbReference type="EnsemblMetazoa" id="XM_038217601.1">
    <property type="protein sequence ID" value="XP_038073529.1"/>
    <property type="gene ID" value="LOC119741720"/>
</dbReference>
<dbReference type="EnsemblMetazoa" id="XM_038217593.1">
    <property type="protein sequence ID" value="XP_038073521.1"/>
    <property type="gene ID" value="LOC119741720"/>
</dbReference>
<accession>A0A914BBV6</accession>
<feature type="compositionally biased region" description="Gly residues" evidence="1">
    <location>
        <begin position="29"/>
        <end position="44"/>
    </location>
</feature>
<feature type="compositionally biased region" description="Low complexity" evidence="1">
    <location>
        <begin position="1"/>
        <end position="14"/>
    </location>
</feature>
<feature type="region of interest" description="Disordered" evidence="1">
    <location>
        <begin position="1"/>
        <end position="81"/>
    </location>
</feature>
<dbReference type="GeneID" id="119741720"/>
<evidence type="ECO:0000313" key="3">
    <source>
        <dbReference type="Proteomes" id="UP000887568"/>
    </source>
</evidence>
<evidence type="ECO:0000256" key="1">
    <source>
        <dbReference type="SAM" id="MobiDB-lite"/>
    </source>
</evidence>
<dbReference type="RefSeq" id="XP_038073521.1">
    <property type="nucleotide sequence ID" value="XM_038217593.1"/>
</dbReference>
<evidence type="ECO:0000313" key="2">
    <source>
        <dbReference type="EnsemblMetazoa" id="XP_038073521.1"/>
    </source>
</evidence>
<organism evidence="2 3">
    <name type="scientific">Patiria miniata</name>
    <name type="common">Bat star</name>
    <name type="synonym">Asterina miniata</name>
    <dbReference type="NCBI Taxonomy" id="46514"/>
    <lineage>
        <taxon>Eukaryota</taxon>
        <taxon>Metazoa</taxon>
        <taxon>Echinodermata</taxon>
        <taxon>Eleutherozoa</taxon>
        <taxon>Asterozoa</taxon>
        <taxon>Asteroidea</taxon>
        <taxon>Valvatacea</taxon>
        <taxon>Valvatida</taxon>
        <taxon>Asterinidae</taxon>
        <taxon>Patiria</taxon>
    </lineage>
</organism>
<protein>
    <recommendedName>
        <fullName evidence="4">Protein SSUH2 homolog</fullName>
    </recommendedName>
</protein>
<dbReference type="GeneID" id="119741788"/>
<keyword evidence="3" id="KW-1185">Reference proteome</keyword>
<proteinExistence type="predicted"/>
<dbReference type="OMA" id="WAYEPYK"/>
<dbReference type="PANTHER" id="PTHR48465">
    <property type="entry name" value="PROTEIN SSUH2 HOMOLOG"/>
    <property type="match status" value="1"/>
</dbReference>
<name>A0A914BBV6_PATMI</name>
<dbReference type="InterPro" id="IPR052789">
    <property type="entry name" value="SSUH2_homolog"/>
</dbReference>